<proteinExistence type="predicted"/>
<evidence type="ECO:0000313" key="3">
    <source>
        <dbReference type="Proteomes" id="UP000596739"/>
    </source>
</evidence>
<accession>A0ABS1EUR6</accession>
<feature type="transmembrane region" description="Helical" evidence="1">
    <location>
        <begin position="47"/>
        <end position="65"/>
    </location>
</feature>
<dbReference type="EMBL" id="JAENHN010000059">
    <property type="protein sequence ID" value="MBK1813128.1"/>
    <property type="molecule type" value="Genomic_DNA"/>
</dbReference>
<comment type="caution">
    <text evidence="2">The sequence shown here is derived from an EMBL/GenBank/DDBJ whole genome shotgun (WGS) entry which is preliminary data.</text>
</comment>
<dbReference type="Proteomes" id="UP000596739">
    <property type="component" value="Unassembled WGS sequence"/>
</dbReference>
<keyword evidence="3" id="KW-1185">Reference proteome</keyword>
<gene>
    <name evidence="2" type="ORF">JHL18_21130</name>
</gene>
<keyword evidence="1" id="KW-0812">Transmembrane</keyword>
<keyword evidence="1" id="KW-1133">Transmembrane helix</keyword>
<organism evidence="2 3">
    <name type="scientific">Clostridium yunnanense</name>
    <dbReference type="NCBI Taxonomy" id="2800325"/>
    <lineage>
        <taxon>Bacteria</taxon>
        <taxon>Bacillati</taxon>
        <taxon>Bacillota</taxon>
        <taxon>Clostridia</taxon>
        <taxon>Eubacteriales</taxon>
        <taxon>Clostridiaceae</taxon>
        <taxon>Clostridium</taxon>
    </lineage>
</organism>
<keyword evidence="1" id="KW-0472">Membrane</keyword>
<name>A0ABS1EUR6_9CLOT</name>
<sequence>MGKSKFIMDERSKKKLEETATAVLGLFYVICTLEMIIKIIVTHDYSSTLGELIILLSVTFTFLIVQRFNRSYSPTLPRKNNGEELSAENTGKSKLRRLLIYAKESVIFAISLTVFSLIMDYILKKQDVTRNLEFWVNQLLSIILGSAVIFIIDTLLKERKIKKYNKWNENLDK</sequence>
<feature type="transmembrane region" description="Helical" evidence="1">
    <location>
        <begin position="135"/>
        <end position="156"/>
    </location>
</feature>
<feature type="transmembrane region" description="Helical" evidence="1">
    <location>
        <begin position="21"/>
        <end position="41"/>
    </location>
</feature>
<protein>
    <submittedName>
        <fullName evidence="2">Uncharacterized protein</fullName>
    </submittedName>
</protein>
<reference evidence="3" key="1">
    <citation type="submission" date="2021-01" db="EMBL/GenBank/DDBJ databases">
        <title>Genome public.</title>
        <authorList>
            <person name="Liu C."/>
            <person name="Sun Q."/>
        </authorList>
    </citation>
    <scope>NUCLEOTIDE SEQUENCE [LARGE SCALE GENOMIC DNA]</scope>
    <source>
        <strain evidence="3">YIM B02505</strain>
    </source>
</reference>
<feature type="transmembrane region" description="Helical" evidence="1">
    <location>
        <begin position="106"/>
        <end position="123"/>
    </location>
</feature>
<dbReference type="RefSeq" id="WP_200272944.1">
    <property type="nucleotide sequence ID" value="NZ_JAENHN010000059.1"/>
</dbReference>
<evidence type="ECO:0000256" key="1">
    <source>
        <dbReference type="SAM" id="Phobius"/>
    </source>
</evidence>
<evidence type="ECO:0000313" key="2">
    <source>
        <dbReference type="EMBL" id="MBK1813128.1"/>
    </source>
</evidence>